<evidence type="ECO:0000313" key="1">
    <source>
        <dbReference type="EMBL" id="KAA6373498.1"/>
    </source>
</evidence>
<evidence type="ECO:0000313" key="2">
    <source>
        <dbReference type="Proteomes" id="UP000324800"/>
    </source>
</evidence>
<dbReference type="Proteomes" id="UP000324800">
    <property type="component" value="Unassembled WGS sequence"/>
</dbReference>
<accession>A0A5J4USV2</accession>
<name>A0A5J4USV2_9EUKA</name>
<dbReference type="AlphaFoldDB" id="A0A5J4USV2"/>
<protein>
    <submittedName>
        <fullName evidence="1">Uncharacterized protein</fullName>
    </submittedName>
</protein>
<reference evidence="1 2" key="1">
    <citation type="submission" date="2019-03" db="EMBL/GenBank/DDBJ databases">
        <title>Single cell metagenomics reveals metabolic interactions within the superorganism composed of flagellate Streblomastix strix and complex community of Bacteroidetes bacteria on its surface.</title>
        <authorList>
            <person name="Treitli S.C."/>
            <person name="Kolisko M."/>
            <person name="Husnik F."/>
            <person name="Keeling P."/>
            <person name="Hampl V."/>
        </authorList>
    </citation>
    <scope>NUCLEOTIDE SEQUENCE [LARGE SCALE GENOMIC DNA]</scope>
    <source>
        <strain evidence="1">ST1C</strain>
    </source>
</reference>
<dbReference type="EMBL" id="SNRW01012700">
    <property type="protein sequence ID" value="KAA6373498.1"/>
    <property type="molecule type" value="Genomic_DNA"/>
</dbReference>
<comment type="caution">
    <text evidence="1">The sequence shown here is derived from an EMBL/GenBank/DDBJ whole genome shotgun (WGS) entry which is preliminary data.</text>
</comment>
<proteinExistence type="predicted"/>
<sequence length="169" mass="19750">MSGLMFDFDITTDLVKKQKKSMFNDQHFMDVEVAEEFAQPYIDKDVKLIQRLQKKYKIYPILTDSEIIKSFTNKISYLMRSMKQLEPWGVLGIPQISLDRNWGNDVIPYIRQINELVKQDVLVCLTDRQKYVYDKFQQFPKGIDSVGLVIANNTVTGDECQNQTMLIQP</sequence>
<gene>
    <name evidence="1" type="ORF">EZS28_030974</name>
</gene>
<organism evidence="1 2">
    <name type="scientific">Streblomastix strix</name>
    <dbReference type="NCBI Taxonomy" id="222440"/>
    <lineage>
        <taxon>Eukaryota</taxon>
        <taxon>Metamonada</taxon>
        <taxon>Preaxostyla</taxon>
        <taxon>Oxymonadida</taxon>
        <taxon>Streblomastigidae</taxon>
        <taxon>Streblomastix</taxon>
    </lineage>
</organism>